<name>A0A9B0WVI0_CHRAS</name>
<evidence type="ECO:0000256" key="2">
    <source>
        <dbReference type="ARBA" id="ARBA00022475"/>
    </source>
</evidence>
<keyword evidence="5" id="KW-0677">Repeat</keyword>
<dbReference type="CTD" id="56667"/>
<evidence type="ECO:0000256" key="1">
    <source>
        <dbReference type="ARBA" id="ARBA00004236"/>
    </source>
</evidence>
<evidence type="ECO:0000256" key="8">
    <source>
        <dbReference type="ARBA" id="ARBA00023180"/>
    </source>
</evidence>
<keyword evidence="6 9" id="KW-0472">Membrane</keyword>
<keyword evidence="4" id="KW-0732">Signal</keyword>
<protein>
    <submittedName>
        <fullName evidence="12">Mucin-13</fullName>
    </submittedName>
</protein>
<keyword evidence="11" id="KW-1185">Reference proteome</keyword>
<accession>A0A9B0WVI0</accession>
<keyword evidence="9" id="KW-1133">Transmembrane helix</keyword>
<keyword evidence="9" id="KW-0812">Transmembrane</keyword>
<dbReference type="PANTHER" id="PTHR24037">
    <property type="entry name" value="HEART DEVELOPMENT PROTEIN WITH EGF-LIKE DOMAINS 1"/>
    <property type="match status" value="1"/>
</dbReference>
<feature type="domain" description="EGF-like" evidence="10">
    <location>
        <begin position="30"/>
        <end position="45"/>
    </location>
</feature>
<evidence type="ECO:0000256" key="5">
    <source>
        <dbReference type="ARBA" id="ARBA00022737"/>
    </source>
</evidence>
<reference evidence="12" key="1">
    <citation type="submission" date="2025-08" db="UniProtKB">
        <authorList>
            <consortium name="RefSeq"/>
        </authorList>
    </citation>
    <scope>IDENTIFICATION</scope>
    <source>
        <tissue evidence="12">Spleen</tissue>
    </source>
</reference>
<dbReference type="OrthoDB" id="8938333at2759"/>
<dbReference type="GeneID" id="102833818"/>
<organism evidence="11 12">
    <name type="scientific">Chrysochloris asiatica</name>
    <name type="common">Cape golden mole</name>
    <dbReference type="NCBI Taxonomy" id="185453"/>
    <lineage>
        <taxon>Eukaryota</taxon>
        <taxon>Metazoa</taxon>
        <taxon>Chordata</taxon>
        <taxon>Craniata</taxon>
        <taxon>Vertebrata</taxon>
        <taxon>Euteleostomi</taxon>
        <taxon>Mammalia</taxon>
        <taxon>Eutheria</taxon>
        <taxon>Afrotheria</taxon>
        <taxon>Chrysochloridae</taxon>
        <taxon>Chrysochlorinae</taxon>
        <taxon>Chrysochloris</taxon>
    </lineage>
</organism>
<sequence>MSPSCPTSPCQDSSCGQDSSCVALNSIYFCLCSEGYYYQNNSQKCEEGKIFPGSITVQVPQSDISNLEDKNSKAYEGLHEKFKNAFNYSSNTSEYGQTVIIKVSISPSARSGMYAESIVNVSLVNILIENTKYNQSSVAAIIQNAIDNEDSGIKGYSMKDRCDYYGCKRDGVSNCNNGLQCECKDGYQRPYPQVAVCVASSPVCPDTCNEKNKKQCLLKEDGSISECVCLPGYRDNKGECETCPFGYSGLNCQDQFQLILTIVGTIAGILIIGMVIAFIVSSRLKNKRKDGEEQNLIENDFQNLKLQQTGFTNFGADGSIFPKVQTMASKDRQLQNPYINTGSMPHPDY</sequence>
<comment type="subcellular location">
    <subcellularLocation>
        <location evidence="1">Cell membrane</location>
    </subcellularLocation>
</comment>
<dbReference type="InterPro" id="IPR000742">
    <property type="entry name" value="EGF"/>
</dbReference>
<feature type="transmembrane region" description="Helical" evidence="9">
    <location>
        <begin position="258"/>
        <end position="280"/>
    </location>
</feature>
<evidence type="ECO:0000313" key="12">
    <source>
        <dbReference type="RefSeq" id="XP_006869491.1"/>
    </source>
</evidence>
<dbReference type="AlphaFoldDB" id="A0A9B0WVI0"/>
<dbReference type="SMART" id="SM00181">
    <property type="entry name" value="EGF"/>
    <property type="match status" value="3"/>
</dbReference>
<keyword evidence="3" id="KW-0245">EGF-like domain</keyword>
<evidence type="ECO:0000256" key="9">
    <source>
        <dbReference type="SAM" id="Phobius"/>
    </source>
</evidence>
<dbReference type="PROSITE" id="PS01186">
    <property type="entry name" value="EGF_2"/>
    <property type="match status" value="1"/>
</dbReference>
<dbReference type="GO" id="GO:0005886">
    <property type="term" value="C:plasma membrane"/>
    <property type="evidence" value="ECO:0007669"/>
    <property type="project" value="UniProtKB-SubCell"/>
</dbReference>
<dbReference type="RefSeq" id="XP_006869491.1">
    <property type="nucleotide sequence ID" value="XM_006869429.1"/>
</dbReference>
<keyword evidence="2" id="KW-1003">Cell membrane</keyword>
<dbReference type="PANTHER" id="PTHR24037:SF10">
    <property type="entry name" value="MUCIN-13"/>
    <property type="match status" value="1"/>
</dbReference>
<gene>
    <name evidence="12" type="primary">MUC13</name>
</gene>
<keyword evidence="8" id="KW-0325">Glycoprotein</keyword>
<evidence type="ECO:0000256" key="4">
    <source>
        <dbReference type="ARBA" id="ARBA00022729"/>
    </source>
</evidence>
<evidence type="ECO:0000256" key="7">
    <source>
        <dbReference type="ARBA" id="ARBA00023157"/>
    </source>
</evidence>
<evidence type="ECO:0000256" key="6">
    <source>
        <dbReference type="ARBA" id="ARBA00023136"/>
    </source>
</evidence>
<proteinExistence type="predicted"/>
<dbReference type="SUPFAM" id="SSF57196">
    <property type="entry name" value="EGF/Laminin"/>
    <property type="match status" value="1"/>
</dbReference>
<evidence type="ECO:0000256" key="3">
    <source>
        <dbReference type="ARBA" id="ARBA00022536"/>
    </source>
</evidence>
<evidence type="ECO:0000313" key="11">
    <source>
        <dbReference type="Proteomes" id="UP000504623"/>
    </source>
</evidence>
<evidence type="ECO:0000259" key="10">
    <source>
        <dbReference type="PROSITE" id="PS01186"/>
    </source>
</evidence>
<dbReference type="Proteomes" id="UP000504623">
    <property type="component" value="Unplaced"/>
</dbReference>
<keyword evidence="7" id="KW-1015">Disulfide bond</keyword>